<dbReference type="PANTHER" id="PTHR18947">
    <property type="entry name" value="HOOK PROTEINS"/>
    <property type="match status" value="1"/>
</dbReference>
<name>A0A7J7XMQ2_RHIFE</name>
<dbReference type="GO" id="GO:0005737">
    <property type="term" value="C:cytoplasm"/>
    <property type="evidence" value="ECO:0007669"/>
    <property type="project" value="TreeGrafter"/>
</dbReference>
<feature type="compositionally biased region" description="Low complexity" evidence="2">
    <location>
        <begin position="1436"/>
        <end position="1469"/>
    </location>
</feature>
<feature type="coiled-coil region" evidence="1">
    <location>
        <begin position="631"/>
        <end position="665"/>
    </location>
</feature>
<accession>A0A7J7XMQ2</accession>
<evidence type="ECO:0000313" key="3">
    <source>
        <dbReference type="EMBL" id="KAF6350934.1"/>
    </source>
</evidence>
<evidence type="ECO:0000313" key="4">
    <source>
        <dbReference type="Proteomes" id="UP000585614"/>
    </source>
</evidence>
<dbReference type="PANTHER" id="PTHR18947:SF31">
    <property type="entry name" value="PROTEIN DAPLE"/>
    <property type="match status" value="1"/>
</dbReference>
<keyword evidence="1" id="KW-0175">Coiled coil</keyword>
<feature type="coiled-coil region" evidence="1">
    <location>
        <begin position="1"/>
        <end position="80"/>
    </location>
</feature>
<protein>
    <submittedName>
        <fullName evidence="3">Coiled-coil domain containing 88C</fullName>
    </submittedName>
</protein>
<feature type="coiled-coil region" evidence="1">
    <location>
        <begin position="110"/>
        <end position="228"/>
    </location>
</feature>
<dbReference type="GO" id="GO:0031122">
    <property type="term" value="P:cytoplasmic microtubule organization"/>
    <property type="evidence" value="ECO:0007669"/>
    <property type="project" value="TreeGrafter"/>
</dbReference>
<feature type="compositionally biased region" description="Polar residues" evidence="2">
    <location>
        <begin position="1225"/>
        <end position="1256"/>
    </location>
</feature>
<feature type="compositionally biased region" description="Low complexity" evidence="2">
    <location>
        <begin position="1091"/>
        <end position="1100"/>
    </location>
</feature>
<feature type="coiled-coil region" evidence="1">
    <location>
        <begin position="931"/>
        <end position="1039"/>
    </location>
</feature>
<sequence>MEELREDNIILIETKSMLEEQLTAARARGDKVHELEKENLQLKSKLHDLELDRDTDKKRIEELLEENMVLEIAQKQSMNESAHLGWELEQLSKNADLSDASRKSFVFELNECASSRILKLEKENQSLQSAIQGLRDASLALEENSLKCGELEKENQQLSKKIEKLQTQLEREKQSNQDLETLSEELIKEKEQLQSDMETLKADKARQIKDLEQEKDHLNQVVWSLRERSQVSSEARVKDIEKENKVLHQTVTETSSKLSKLEFEKQQLHRDLEQVREKVERVEELEKELHRLEKENEKLATEVSSLKAAAEKADVLERESRGLTLENRTLRKSLDTLQNVSVQLEGLERANKQLDEENLELRGMVETMRFTSAKMAQIERENQELEREKEELRKNVELLKALSKKSERLELSYQSVSTENLRLQQTLESSGQKAQALERELGELEAENRALQRDLEALRLTNQQLERAEKDKKTLEQEVAQLEKDRKLLEKEVKRLWQQVELKDAVLDDSTAKLSAAEKESRALDRELARCRDAATKLKELEKDNRDLTKQVTMHTRTLTTLREDLVLEKLKSQQLTSELDKLSQELEKVGFHKELLLQDDDSNSDVKYKILEGRNESVLKTTLAMKEEKIVFLEAQMEEKASLNHQLQNELQVLKKECEILRQTQEEGKHLQNSFKHPAGTLVSGHQGKESWGPSHKEATMELLRVKDRAIELERNNAALQAEKQLLKEQLQHLETQNVAFSSQILTLQKQSAFLQEHNTTLQTQTAKLQVENSTLSSQSASLTAQYTLFQNQQAAKESEHENLQKQQERLAAAYEALLQDHEHLGTLHERQSAEYEALIRQHSCLKTLHRSLELEHRELGERHEEMLKHKAELEELEKALHTEREALQQEQRTSAIAASENQRLQGELDRVNFLHQQLKGEYEELHTHTKELKTSLNNSQLELNRWQARFDELKGQHQSMDISLAKLNNHCELLSRLKGNLEEENHHLLSQIQLLSQQNQMLLEQNMENKEQYHEEQKQYIDKLNALRRHKEKLEEKIMDQYKFYDPAPKKKNHWIGAKALVKLIKPKKEGSRERLKSTTDSPPWQLESPDPASPSAAQPLRSQPEPPETTPSGSNCVEERDAHNGPTGKGPGDLKPRRGSPHGGSLDHADASADPAVKPWPSELGSRTCSSSAVTTAPSSSTPISRHPGRTKGYNSDDSLCEPSLELEFTNHRQYVSRPGSLESSRNASSDSSPLNLKGSSDQLHGRSESFSSEDLIPSRDTATVPRDTSTPGRTALGRHEYPQPRERNGPLPQEGIQKRGAAQPHGGVRPCSSSPSSEMVTLEEFLEESNRGAATPDTPSCRDDLLSDYFRKANDPPAIRGQPGPPARKEGAKMPTSFVAPTIKMAVNTSEGKLLKPGQYVKPSFRPSEAEASPSAPLRQVQPPQSLSLGRPRPAALPPAAHTPASRSASLSRAYSLASADLLRATGPEVCKQESPQKPGGTEASGSRETGSHTLQSHTAPSSQSLARERTPLMGKAGGSCQGPGPRNRPLDLRRFSLAPPKEERLAPLQQSATAPALATGGGSDGGCGSNSQLQHFSPAANPAARTKPQTPQHSGEVVAVTPVRAGLSLSEGDGVPGQGHSEGLPAKSPGRSPDLAPHVSRAPEDFSRGNNSKSTPASPEPGGDQQTVWYEYGCV</sequence>
<feature type="compositionally biased region" description="Low complexity" evidence="2">
    <location>
        <begin position="1171"/>
        <end position="1188"/>
    </location>
</feature>
<dbReference type="GO" id="GO:0005813">
    <property type="term" value="C:centrosome"/>
    <property type="evidence" value="ECO:0007669"/>
    <property type="project" value="TreeGrafter"/>
</dbReference>
<feature type="coiled-coil region" evidence="1">
    <location>
        <begin position="697"/>
        <end position="745"/>
    </location>
</feature>
<feature type="compositionally biased region" description="Basic and acidic residues" evidence="2">
    <location>
        <begin position="1281"/>
        <end position="1292"/>
    </location>
</feature>
<proteinExistence type="predicted"/>
<feature type="coiled-coil region" evidence="1">
    <location>
        <begin position="858"/>
        <end position="895"/>
    </location>
</feature>
<comment type="caution">
    <text evidence="3">The sequence shown here is derived from an EMBL/GenBank/DDBJ whole genome shotgun (WGS) entry which is preliminary data.</text>
</comment>
<feature type="compositionally biased region" description="Basic and acidic residues" evidence="2">
    <location>
        <begin position="1071"/>
        <end position="1080"/>
    </location>
</feature>
<reference evidence="3 4" key="1">
    <citation type="journal article" date="2020" name="Nature">
        <title>Six reference-quality genomes reveal evolution of bat adaptations.</title>
        <authorList>
            <person name="Jebb D."/>
            <person name="Huang Z."/>
            <person name="Pippel M."/>
            <person name="Hughes G.M."/>
            <person name="Lavrichenko K."/>
            <person name="Devanna P."/>
            <person name="Winkler S."/>
            <person name="Jermiin L.S."/>
            <person name="Skirmuntt E.C."/>
            <person name="Katzourakis A."/>
            <person name="Burkitt-Gray L."/>
            <person name="Ray D.A."/>
            <person name="Sullivan K.A.M."/>
            <person name="Roscito J.G."/>
            <person name="Kirilenko B.M."/>
            <person name="Davalos L.M."/>
            <person name="Corthals A.P."/>
            <person name="Power M.L."/>
            <person name="Jones G."/>
            <person name="Ransome R.D."/>
            <person name="Dechmann D.K.N."/>
            <person name="Locatelli A.G."/>
            <person name="Puechmaille S.J."/>
            <person name="Fedrigo O."/>
            <person name="Jarvis E.D."/>
            <person name="Hiller M."/>
            <person name="Vernes S.C."/>
            <person name="Myers E.W."/>
            <person name="Teeling E.C."/>
        </authorList>
    </citation>
    <scope>NUCLEOTIDE SEQUENCE [LARGE SCALE GENOMIC DNA]</scope>
    <source>
        <strain evidence="3">MRhiFer1</strain>
        <tissue evidence="3">Lung</tissue>
    </source>
</reference>
<feature type="compositionally biased region" description="Gly residues" evidence="2">
    <location>
        <begin position="1564"/>
        <end position="1573"/>
    </location>
</feature>
<feature type="region of interest" description="Disordered" evidence="2">
    <location>
        <begin position="1401"/>
        <end position="1680"/>
    </location>
</feature>
<gene>
    <name evidence="3" type="ORF">mRhiFer1_002319</name>
</gene>
<dbReference type="GO" id="GO:0030705">
    <property type="term" value="P:cytoskeleton-dependent intracellular transport"/>
    <property type="evidence" value="ECO:0007669"/>
    <property type="project" value="TreeGrafter"/>
</dbReference>
<feature type="coiled-coil region" evidence="1">
    <location>
        <begin position="258"/>
        <end position="586"/>
    </location>
</feature>
<feature type="compositionally biased region" description="Polar residues" evidence="2">
    <location>
        <begin position="1488"/>
        <end position="1510"/>
    </location>
</feature>
<organism evidence="3 4">
    <name type="scientific">Rhinolophus ferrumequinum</name>
    <name type="common">Greater horseshoe bat</name>
    <dbReference type="NCBI Taxonomy" id="59479"/>
    <lineage>
        <taxon>Eukaryota</taxon>
        <taxon>Metazoa</taxon>
        <taxon>Chordata</taxon>
        <taxon>Craniata</taxon>
        <taxon>Vertebrata</taxon>
        <taxon>Euteleostomi</taxon>
        <taxon>Mammalia</taxon>
        <taxon>Eutheria</taxon>
        <taxon>Laurasiatheria</taxon>
        <taxon>Chiroptera</taxon>
        <taxon>Yinpterochiroptera</taxon>
        <taxon>Rhinolophoidea</taxon>
        <taxon>Rhinolophidae</taxon>
        <taxon>Rhinolophinae</taxon>
        <taxon>Rhinolophus</taxon>
    </lineage>
</organism>
<feature type="compositionally biased region" description="Basic and acidic residues" evidence="2">
    <location>
        <begin position="1344"/>
        <end position="1358"/>
    </location>
</feature>
<feature type="region of interest" description="Disordered" evidence="2">
    <location>
        <begin position="1071"/>
        <end position="1381"/>
    </location>
</feature>
<feature type="compositionally biased region" description="Basic and acidic residues" evidence="2">
    <location>
        <begin position="1533"/>
        <end position="1550"/>
    </location>
</feature>
<feature type="coiled-coil region" evidence="1">
    <location>
        <begin position="791"/>
        <end position="822"/>
    </location>
</feature>
<dbReference type="GO" id="GO:0051959">
    <property type="term" value="F:dynein light intermediate chain binding"/>
    <property type="evidence" value="ECO:0007669"/>
    <property type="project" value="TreeGrafter"/>
</dbReference>
<evidence type="ECO:0000256" key="1">
    <source>
        <dbReference type="SAM" id="Coils"/>
    </source>
</evidence>
<dbReference type="GO" id="GO:0008017">
    <property type="term" value="F:microtubule binding"/>
    <property type="evidence" value="ECO:0007669"/>
    <property type="project" value="TreeGrafter"/>
</dbReference>
<feature type="compositionally biased region" description="Polar residues" evidence="2">
    <location>
        <begin position="1653"/>
        <end position="1662"/>
    </location>
</feature>
<dbReference type="Proteomes" id="UP000585614">
    <property type="component" value="Unassembled WGS sequence"/>
</dbReference>
<dbReference type="EMBL" id="JACAGC010000008">
    <property type="protein sequence ID" value="KAF6350934.1"/>
    <property type="molecule type" value="Genomic_DNA"/>
</dbReference>
<evidence type="ECO:0000256" key="2">
    <source>
        <dbReference type="SAM" id="MobiDB-lite"/>
    </source>
</evidence>